<organism evidence="1 2">
    <name type="scientific">Sclerotinia sclerotiorum (strain ATCC 18683 / 1980 / Ss-1)</name>
    <name type="common">White mold</name>
    <name type="synonym">Whetzelinia sclerotiorum</name>
    <dbReference type="NCBI Taxonomy" id="665079"/>
    <lineage>
        <taxon>Eukaryota</taxon>
        <taxon>Fungi</taxon>
        <taxon>Dikarya</taxon>
        <taxon>Ascomycota</taxon>
        <taxon>Pezizomycotina</taxon>
        <taxon>Leotiomycetes</taxon>
        <taxon>Helotiales</taxon>
        <taxon>Sclerotiniaceae</taxon>
        <taxon>Sclerotinia</taxon>
    </lineage>
</organism>
<sequence length="254" mass="29639">MSGVEPEISFCSAFNFCVLIRRKVIQLSSLLRIKHCIAEIDKRMSLKGLFHLVEILKHRRRKDDQVHSATPVTVVASSLPQIPSRRVLHVQPRQWTQVRTLGILEIIEIYATLGKTQMYGFWESDKDLWKRVKSRARGVSAKLYLSALLPPPSTVTATLPKHRRLSSQTIHWCVQKPHQYYEIFSFEFPNERPPNIQEGMPPVWMDATMRPYRYAYYCLYPVRLFSHIHTRGILRSTLRKRASPETLFPQGLKN</sequence>
<protein>
    <submittedName>
        <fullName evidence="1">Uncharacterized protein</fullName>
    </submittedName>
</protein>
<evidence type="ECO:0000313" key="2">
    <source>
        <dbReference type="Proteomes" id="UP000001312"/>
    </source>
</evidence>
<reference evidence="2" key="1">
    <citation type="journal article" date="2011" name="PLoS Genet.">
        <title>Genomic analysis of the necrotrophic fungal pathogens Sclerotinia sclerotiorum and Botrytis cinerea.</title>
        <authorList>
            <person name="Amselem J."/>
            <person name="Cuomo C.A."/>
            <person name="van Kan J.A."/>
            <person name="Viaud M."/>
            <person name="Benito E.P."/>
            <person name="Couloux A."/>
            <person name="Coutinho P.M."/>
            <person name="de Vries R.P."/>
            <person name="Dyer P.S."/>
            <person name="Fillinger S."/>
            <person name="Fournier E."/>
            <person name="Gout L."/>
            <person name="Hahn M."/>
            <person name="Kohn L."/>
            <person name="Lapalu N."/>
            <person name="Plummer K.M."/>
            <person name="Pradier J.M."/>
            <person name="Quevillon E."/>
            <person name="Sharon A."/>
            <person name="Simon A."/>
            <person name="ten Have A."/>
            <person name="Tudzynski B."/>
            <person name="Tudzynski P."/>
            <person name="Wincker P."/>
            <person name="Andrew M."/>
            <person name="Anthouard V."/>
            <person name="Beever R.E."/>
            <person name="Beffa R."/>
            <person name="Benoit I."/>
            <person name="Bouzid O."/>
            <person name="Brault B."/>
            <person name="Chen Z."/>
            <person name="Choquer M."/>
            <person name="Collemare J."/>
            <person name="Cotton P."/>
            <person name="Danchin E.G."/>
            <person name="Da Silva C."/>
            <person name="Gautier A."/>
            <person name="Giraud C."/>
            <person name="Giraud T."/>
            <person name="Gonzalez C."/>
            <person name="Grossetete S."/>
            <person name="Guldener U."/>
            <person name="Henrissat B."/>
            <person name="Howlett B.J."/>
            <person name="Kodira C."/>
            <person name="Kretschmer M."/>
            <person name="Lappartient A."/>
            <person name="Leroch M."/>
            <person name="Levis C."/>
            <person name="Mauceli E."/>
            <person name="Neuveglise C."/>
            <person name="Oeser B."/>
            <person name="Pearson M."/>
            <person name="Poulain J."/>
            <person name="Poussereau N."/>
            <person name="Quesneville H."/>
            <person name="Rascle C."/>
            <person name="Schumacher J."/>
            <person name="Segurens B."/>
            <person name="Sexton A."/>
            <person name="Silva E."/>
            <person name="Sirven C."/>
            <person name="Soanes D.M."/>
            <person name="Talbot N.J."/>
            <person name="Templeton M."/>
            <person name="Yandava C."/>
            <person name="Yarden O."/>
            <person name="Zeng Q."/>
            <person name="Rollins J.A."/>
            <person name="Lebrun M.H."/>
            <person name="Dickman M."/>
        </authorList>
    </citation>
    <scope>NUCLEOTIDE SEQUENCE [LARGE SCALE GENOMIC DNA]</scope>
    <source>
        <strain evidence="2">ATCC 18683 / 1980 / Ss-1</strain>
    </source>
</reference>
<dbReference type="HOGENOM" id="CLU_1094838_0_0_1"/>
<dbReference type="EMBL" id="CH476635">
    <property type="protein sequence ID" value="EDN94586.1"/>
    <property type="molecule type" value="Genomic_DNA"/>
</dbReference>
<dbReference type="InParanoid" id="A7EYP4"/>
<dbReference type="GeneID" id="5484859"/>
<name>A7EYP4_SCLS1</name>
<dbReference type="Proteomes" id="UP000001312">
    <property type="component" value="Unassembled WGS sequence"/>
</dbReference>
<dbReference type="KEGG" id="ssl:SS1G_10460"/>
<keyword evidence="2" id="KW-1185">Reference proteome</keyword>
<dbReference type="RefSeq" id="XP_001588912.1">
    <property type="nucleotide sequence ID" value="XM_001588862.1"/>
</dbReference>
<gene>
    <name evidence="1" type="ORF">SS1G_10460</name>
</gene>
<accession>A7EYP4</accession>
<evidence type="ECO:0000313" key="1">
    <source>
        <dbReference type="EMBL" id="EDN94586.1"/>
    </source>
</evidence>
<proteinExistence type="predicted"/>
<dbReference type="AlphaFoldDB" id="A7EYP4"/>